<organism evidence="8 9">
    <name type="scientific">Nostoc sphaeroides CCNUC1</name>
    <dbReference type="NCBI Taxonomy" id="2653204"/>
    <lineage>
        <taxon>Bacteria</taxon>
        <taxon>Bacillati</taxon>
        <taxon>Cyanobacteriota</taxon>
        <taxon>Cyanophyceae</taxon>
        <taxon>Nostocales</taxon>
        <taxon>Nostocaceae</taxon>
        <taxon>Nostoc</taxon>
    </lineage>
</organism>
<evidence type="ECO:0000256" key="2">
    <source>
        <dbReference type="ARBA" id="ARBA00022679"/>
    </source>
</evidence>
<evidence type="ECO:0000256" key="4">
    <source>
        <dbReference type="ARBA" id="ARBA00022984"/>
    </source>
</evidence>
<comment type="pathway">
    <text evidence="1 6">Cell wall biogenesis; peptidoglycan biosynthesis.</text>
</comment>
<dbReference type="InterPro" id="IPR005490">
    <property type="entry name" value="LD_TPept_cat_dom"/>
</dbReference>
<name>A0A5P8W4M7_9NOSO</name>
<dbReference type="GO" id="GO:0071555">
    <property type="term" value="P:cell wall organization"/>
    <property type="evidence" value="ECO:0007669"/>
    <property type="project" value="UniProtKB-UniRule"/>
</dbReference>
<dbReference type="Gene3D" id="2.40.440.10">
    <property type="entry name" value="L,D-transpeptidase catalytic domain-like"/>
    <property type="match status" value="1"/>
</dbReference>
<sequence>MKKLINPDWVRRLQILLAGTALSVSVFTTTGTSEVWANSKNQVIAQRIQTLQKSDKRWIQIDLSKQRLIAWEGDRVVYGSAISSGKKGTPTLIGTFNIQSKFKTTRMRGENYNVPNVPHAMFYQGNYGIHGAYWHKRFGTPVSHGCVNLPPKHAKWLFEWASVGTPVVIQK</sequence>
<evidence type="ECO:0000256" key="5">
    <source>
        <dbReference type="ARBA" id="ARBA00023316"/>
    </source>
</evidence>
<evidence type="ECO:0000313" key="9">
    <source>
        <dbReference type="Proteomes" id="UP000326678"/>
    </source>
</evidence>
<feature type="active site" description="Nucleophile" evidence="6">
    <location>
        <position position="146"/>
    </location>
</feature>
<keyword evidence="9" id="KW-1185">Reference proteome</keyword>
<dbReference type="PROSITE" id="PS52029">
    <property type="entry name" value="LD_TPASE"/>
    <property type="match status" value="1"/>
</dbReference>
<evidence type="ECO:0000256" key="6">
    <source>
        <dbReference type="PROSITE-ProRule" id="PRU01373"/>
    </source>
</evidence>
<reference evidence="8 9" key="1">
    <citation type="submission" date="2019-10" db="EMBL/GenBank/DDBJ databases">
        <title>Genomic and transcriptomic insights into the perfect genentic adaptation of a filamentous nitrogen-fixing cyanobacterium to rice fields.</title>
        <authorList>
            <person name="Chen Z."/>
        </authorList>
    </citation>
    <scope>NUCLEOTIDE SEQUENCE [LARGE SCALE GENOMIC DNA]</scope>
    <source>
        <strain evidence="8">CCNUC1</strain>
    </source>
</reference>
<dbReference type="RefSeq" id="WP_118167373.1">
    <property type="nucleotide sequence ID" value="NZ_CP045226.1"/>
</dbReference>
<dbReference type="CDD" id="cd16913">
    <property type="entry name" value="YkuD_like"/>
    <property type="match status" value="1"/>
</dbReference>
<dbReference type="Pfam" id="PF03734">
    <property type="entry name" value="YkuD"/>
    <property type="match status" value="1"/>
</dbReference>
<gene>
    <name evidence="8" type="ORF">GXM_05064</name>
</gene>
<dbReference type="GO" id="GO:0071972">
    <property type="term" value="F:peptidoglycan L,D-transpeptidase activity"/>
    <property type="evidence" value="ECO:0007669"/>
    <property type="project" value="TreeGrafter"/>
</dbReference>
<protein>
    <submittedName>
        <fullName evidence="8">D-transpeptidase</fullName>
    </submittedName>
</protein>
<dbReference type="UniPathway" id="UPA00219"/>
<dbReference type="InterPro" id="IPR050979">
    <property type="entry name" value="LD-transpeptidase"/>
</dbReference>
<dbReference type="EMBL" id="CP045226">
    <property type="protein sequence ID" value="QFS47572.1"/>
    <property type="molecule type" value="Genomic_DNA"/>
</dbReference>
<keyword evidence="4 6" id="KW-0573">Peptidoglycan synthesis</keyword>
<dbReference type="GO" id="GO:0008360">
    <property type="term" value="P:regulation of cell shape"/>
    <property type="evidence" value="ECO:0007669"/>
    <property type="project" value="UniProtKB-UniRule"/>
</dbReference>
<dbReference type="InterPro" id="IPR038063">
    <property type="entry name" value="Transpep_catalytic_dom"/>
</dbReference>
<dbReference type="GO" id="GO:0018104">
    <property type="term" value="P:peptidoglycan-protein cross-linking"/>
    <property type="evidence" value="ECO:0007669"/>
    <property type="project" value="TreeGrafter"/>
</dbReference>
<feature type="active site" description="Proton donor/acceptor" evidence="6">
    <location>
        <position position="130"/>
    </location>
</feature>
<evidence type="ECO:0000256" key="3">
    <source>
        <dbReference type="ARBA" id="ARBA00022960"/>
    </source>
</evidence>
<evidence type="ECO:0000256" key="1">
    <source>
        <dbReference type="ARBA" id="ARBA00004752"/>
    </source>
</evidence>
<feature type="domain" description="L,D-TPase catalytic" evidence="7">
    <location>
        <begin position="57"/>
        <end position="170"/>
    </location>
</feature>
<accession>A0A5P8W4M7</accession>
<dbReference type="SUPFAM" id="SSF141523">
    <property type="entry name" value="L,D-transpeptidase catalytic domain-like"/>
    <property type="match status" value="1"/>
</dbReference>
<keyword evidence="5 6" id="KW-0961">Cell wall biogenesis/degradation</keyword>
<dbReference type="KEGG" id="nsh:GXM_05064"/>
<dbReference type="GO" id="GO:0016740">
    <property type="term" value="F:transferase activity"/>
    <property type="evidence" value="ECO:0007669"/>
    <property type="project" value="UniProtKB-KW"/>
</dbReference>
<dbReference type="PANTHER" id="PTHR30582">
    <property type="entry name" value="L,D-TRANSPEPTIDASE"/>
    <property type="match status" value="1"/>
</dbReference>
<keyword evidence="2" id="KW-0808">Transferase</keyword>
<evidence type="ECO:0000313" key="8">
    <source>
        <dbReference type="EMBL" id="QFS47572.1"/>
    </source>
</evidence>
<evidence type="ECO:0000259" key="7">
    <source>
        <dbReference type="PROSITE" id="PS52029"/>
    </source>
</evidence>
<dbReference type="AlphaFoldDB" id="A0A5P8W4M7"/>
<keyword evidence="3 6" id="KW-0133">Cell shape</keyword>
<dbReference type="GO" id="GO:0005576">
    <property type="term" value="C:extracellular region"/>
    <property type="evidence" value="ECO:0007669"/>
    <property type="project" value="TreeGrafter"/>
</dbReference>
<proteinExistence type="predicted"/>
<dbReference type="PANTHER" id="PTHR30582:SF2">
    <property type="entry name" value="L,D-TRANSPEPTIDASE YCIB-RELATED"/>
    <property type="match status" value="1"/>
</dbReference>
<dbReference type="Proteomes" id="UP000326678">
    <property type="component" value="Chromosome Gxm1"/>
</dbReference>